<evidence type="ECO:0000313" key="3">
    <source>
        <dbReference type="Proteomes" id="UP000030669"/>
    </source>
</evidence>
<protein>
    <recommendedName>
        <fullName evidence="1">Transposase Tc1-like domain-containing protein</fullName>
    </recommendedName>
</protein>
<dbReference type="SUPFAM" id="SSF46689">
    <property type="entry name" value="Homeodomain-like"/>
    <property type="match status" value="1"/>
</dbReference>
<proteinExistence type="predicted"/>
<sequence>MICTSPTKRARICHMKASGASNSEVAAQIGVTWSTVSKIYRWYQGTTDYCAVGIKTGRPCKFTLRDTRFAAWQLANTTTHNVADLKRQHFPDVSAETICRRMREIGLMARVRHKKPLLTPAHCQKQLERALAHQDWTVDDWKGI</sequence>
<dbReference type="STRING" id="670483.S7PQC0"/>
<dbReference type="OMA" id="TIKIMIN"/>
<dbReference type="EMBL" id="KB469419">
    <property type="protein sequence ID" value="EPQ49996.1"/>
    <property type="molecule type" value="Genomic_DNA"/>
</dbReference>
<dbReference type="InterPro" id="IPR002492">
    <property type="entry name" value="Transposase_Tc1-like"/>
</dbReference>
<dbReference type="Pfam" id="PF13384">
    <property type="entry name" value="HTH_23"/>
    <property type="match status" value="1"/>
</dbReference>
<keyword evidence="3" id="KW-1185">Reference proteome</keyword>
<dbReference type="RefSeq" id="XP_007871547.1">
    <property type="nucleotide sequence ID" value="XM_007873356.1"/>
</dbReference>
<accession>S7PQC0</accession>
<feature type="non-terminal residue" evidence="2">
    <location>
        <position position="144"/>
    </location>
</feature>
<name>S7PQC0_GLOTA</name>
<evidence type="ECO:0000259" key="1">
    <source>
        <dbReference type="Pfam" id="PF01498"/>
    </source>
</evidence>
<gene>
    <name evidence="2" type="ORF">GLOTRDRAFT_51224</name>
</gene>
<dbReference type="GO" id="GO:0006313">
    <property type="term" value="P:DNA transposition"/>
    <property type="evidence" value="ECO:0007669"/>
    <property type="project" value="InterPro"/>
</dbReference>
<dbReference type="InterPro" id="IPR009057">
    <property type="entry name" value="Homeodomain-like_sf"/>
</dbReference>
<dbReference type="GeneID" id="19306801"/>
<dbReference type="HOGENOM" id="CLU_033666_18_0_1"/>
<dbReference type="AlphaFoldDB" id="S7PQC0"/>
<dbReference type="OrthoDB" id="3034156at2759"/>
<feature type="domain" description="Transposase Tc1-like" evidence="1">
    <location>
        <begin position="90"/>
        <end position="135"/>
    </location>
</feature>
<dbReference type="GO" id="GO:0015074">
    <property type="term" value="P:DNA integration"/>
    <property type="evidence" value="ECO:0007669"/>
    <property type="project" value="InterPro"/>
</dbReference>
<dbReference type="eggNOG" id="ENOG502T6EF">
    <property type="taxonomic scope" value="Eukaryota"/>
</dbReference>
<evidence type="ECO:0000313" key="2">
    <source>
        <dbReference type="EMBL" id="EPQ49996.1"/>
    </source>
</evidence>
<organism evidence="2 3">
    <name type="scientific">Gloeophyllum trabeum (strain ATCC 11539 / FP-39264 / Madison 617)</name>
    <name type="common">Brown rot fungus</name>
    <dbReference type="NCBI Taxonomy" id="670483"/>
    <lineage>
        <taxon>Eukaryota</taxon>
        <taxon>Fungi</taxon>
        <taxon>Dikarya</taxon>
        <taxon>Basidiomycota</taxon>
        <taxon>Agaricomycotina</taxon>
        <taxon>Agaricomycetes</taxon>
        <taxon>Gloeophyllales</taxon>
        <taxon>Gloeophyllaceae</taxon>
        <taxon>Gloeophyllum</taxon>
    </lineage>
</organism>
<dbReference type="KEGG" id="gtr:GLOTRDRAFT_51224"/>
<dbReference type="Proteomes" id="UP000030669">
    <property type="component" value="Unassembled WGS sequence"/>
</dbReference>
<dbReference type="Gene3D" id="1.10.10.10">
    <property type="entry name" value="Winged helix-like DNA-binding domain superfamily/Winged helix DNA-binding domain"/>
    <property type="match status" value="1"/>
</dbReference>
<dbReference type="GO" id="GO:0003677">
    <property type="term" value="F:DNA binding"/>
    <property type="evidence" value="ECO:0007669"/>
    <property type="project" value="InterPro"/>
</dbReference>
<dbReference type="InterPro" id="IPR036388">
    <property type="entry name" value="WH-like_DNA-bd_sf"/>
</dbReference>
<dbReference type="Pfam" id="PF01498">
    <property type="entry name" value="HTH_Tnp_Tc3_2"/>
    <property type="match status" value="1"/>
</dbReference>
<reference evidence="2 3" key="1">
    <citation type="journal article" date="2012" name="Science">
        <title>The Paleozoic origin of enzymatic lignin decomposition reconstructed from 31 fungal genomes.</title>
        <authorList>
            <person name="Floudas D."/>
            <person name="Binder M."/>
            <person name="Riley R."/>
            <person name="Barry K."/>
            <person name="Blanchette R.A."/>
            <person name="Henrissat B."/>
            <person name="Martinez A.T."/>
            <person name="Otillar R."/>
            <person name="Spatafora J.W."/>
            <person name="Yadav J.S."/>
            <person name="Aerts A."/>
            <person name="Benoit I."/>
            <person name="Boyd A."/>
            <person name="Carlson A."/>
            <person name="Copeland A."/>
            <person name="Coutinho P.M."/>
            <person name="de Vries R.P."/>
            <person name="Ferreira P."/>
            <person name="Findley K."/>
            <person name="Foster B."/>
            <person name="Gaskell J."/>
            <person name="Glotzer D."/>
            <person name="Gorecki P."/>
            <person name="Heitman J."/>
            <person name="Hesse C."/>
            <person name="Hori C."/>
            <person name="Igarashi K."/>
            <person name="Jurgens J.A."/>
            <person name="Kallen N."/>
            <person name="Kersten P."/>
            <person name="Kohler A."/>
            <person name="Kuees U."/>
            <person name="Kumar T.K.A."/>
            <person name="Kuo A."/>
            <person name="LaButti K."/>
            <person name="Larrondo L.F."/>
            <person name="Lindquist E."/>
            <person name="Ling A."/>
            <person name="Lombard V."/>
            <person name="Lucas S."/>
            <person name="Lundell T."/>
            <person name="Martin R."/>
            <person name="McLaughlin D.J."/>
            <person name="Morgenstern I."/>
            <person name="Morin E."/>
            <person name="Murat C."/>
            <person name="Nagy L.G."/>
            <person name="Nolan M."/>
            <person name="Ohm R.A."/>
            <person name="Patyshakuliyeva A."/>
            <person name="Rokas A."/>
            <person name="Ruiz-Duenas F.J."/>
            <person name="Sabat G."/>
            <person name="Salamov A."/>
            <person name="Samejima M."/>
            <person name="Schmutz J."/>
            <person name="Slot J.C."/>
            <person name="St John F."/>
            <person name="Stenlid J."/>
            <person name="Sun H."/>
            <person name="Sun S."/>
            <person name="Syed K."/>
            <person name="Tsang A."/>
            <person name="Wiebenga A."/>
            <person name="Young D."/>
            <person name="Pisabarro A."/>
            <person name="Eastwood D.C."/>
            <person name="Martin F."/>
            <person name="Cullen D."/>
            <person name="Grigoriev I.V."/>
            <person name="Hibbett D.S."/>
        </authorList>
    </citation>
    <scope>NUCLEOTIDE SEQUENCE [LARGE SCALE GENOMIC DNA]</scope>
    <source>
        <strain evidence="2 3">ATCC 11539</strain>
    </source>
</reference>